<keyword evidence="3 9" id="KW-0812">Transmembrane</keyword>
<evidence type="ECO:0000256" key="5">
    <source>
        <dbReference type="ARBA" id="ARBA00022968"/>
    </source>
</evidence>
<evidence type="ECO:0000256" key="9">
    <source>
        <dbReference type="SAM" id="Phobius"/>
    </source>
</evidence>
<dbReference type="GO" id="GO:0015485">
    <property type="term" value="F:cholesterol binding"/>
    <property type="evidence" value="ECO:0007669"/>
    <property type="project" value="TreeGrafter"/>
</dbReference>
<name>A0AA89BQ29_PINIB</name>
<feature type="transmembrane region" description="Helical" evidence="9">
    <location>
        <begin position="354"/>
        <end position="377"/>
    </location>
</feature>
<evidence type="ECO:0000256" key="8">
    <source>
        <dbReference type="ARBA" id="ARBA00023180"/>
    </source>
</evidence>
<feature type="transmembrane region" description="Helical" evidence="9">
    <location>
        <begin position="389"/>
        <end position="411"/>
    </location>
</feature>
<dbReference type="PANTHER" id="PTHR15351:SF3">
    <property type="entry name" value="ERLIN"/>
    <property type="match status" value="1"/>
</dbReference>
<dbReference type="GO" id="GO:0004930">
    <property type="term" value="F:G protein-coupled receptor activity"/>
    <property type="evidence" value="ECO:0007669"/>
    <property type="project" value="InterPro"/>
</dbReference>
<keyword evidence="4" id="KW-0256">Endoplasmic reticulum</keyword>
<dbReference type="InterPro" id="IPR001107">
    <property type="entry name" value="Band_7"/>
</dbReference>
<keyword evidence="7 9" id="KW-0472">Membrane</keyword>
<gene>
    <name evidence="11" type="ORF">FSP39_006641</name>
</gene>
<dbReference type="GO" id="GO:0005789">
    <property type="term" value="C:endoplasmic reticulum membrane"/>
    <property type="evidence" value="ECO:0007669"/>
    <property type="project" value="UniProtKB-SubCell"/>
</dbReference>
<dbReference type="SUPFAM" id="SSF81321">
    <property type="entry name" value="Family A G protein-coupled receptor-like"/>
    <property type="match status" value="1"/>
</dbReference>
<keyword evidence="8" id="KW-0325">Glycoprotein</keyword>
<evidence type="ECO:0000313" key="12">
    <source>
        <dbReference type="Proteomes" id="UP001186944"/>
    </source>
</evidence>
<keyword evidence="6 9" id="KW-1133">Transmembrane helix</keyword>
<keyword evidence="12" id="KW-1185">Reference proteome</keyword>
<feature type="transmembrane region" description="Helical" evidence="9">
    <location>
        <begin position="571"/>
        <end position="588"/>
    </location>
</feature>
<proteinExistence type="inferred from homology"/>
<dbReference type="EMBL" id="VSWD01000010">
    <property type="protein sequence ID" value="KAK3089801.1"/>
    <property type="molecule type" value="Genomic_DNA"/>
</dbReference>
<dbReference type="InterPro" id="IPR033294">
    <property type="entry name" value="Erlin1/2"/>
</dbReference>
<dbReference type="FunFam" id="3.30.479.30:FF:000009">
    <property type="entry name" value="Erlin-2 isoform 1"/>
    <property type="match status" value="1"/>
</dbReference>
<comment type="caution">
    <text evidence="11">The sequence shown here is derived from an EMBL/GenBank/DDBJ whole genome shotgun (WGS) entry which is preliminary data.</text>
</comment>
<dbReference type="InterPro" id="IPR000276">
    <property type="entry name" value="GPCR_Rhodpsn"/>
</dbReference>
<sequence>MVPFITEYRAVQTTLQTDEVKNVPCGTSGGVMIYFDRVEVVNKLDPAAVYDIVRNYTADYDKTLIYNKIHHELNQFCSVHSLQEVYIDFFDQIDENLKIALQKDLTENAPGLRVQAVRVTKPKIPEQIRKNYEAMEAEKTKLLISIQKQKVIEKEAETDRKKALIEAEKVSQVSKIQWEQRITEKESQKRISQIEGKCKKHFSDRGICIGLTEVKFPSCLLDETHLAKEKARSDAEFYRVTKEIEANSRKLTKEYLDLAKYQSIAQNTKIYFGNSIPDMFVDPSMAPTAHQVQKVSEEQSKSKMSNESTCSVGYDSIEDLQGKNLTESDKLAWPCELRQLWVDISPFVALVRGLLSYGTSIIVAFGLIFNCLSFIVLTRKHMRKSTTNLYLSALAIYDSLSLTLNFMIGVLRGQNPDTVNKDFQRYEDLCRFHGVIVELFNLLSVWIIVSFTIERFIMVKFPLKSKNLTPRRALYSVAIVSTCVFIFSLHKIAVSGFEGDSVFGYKACKTRRAILPEIIYFYVAFNTWFPTFIIVTLNTLILLEIRSKRKRRQEMTNASTMSKSDEKATKLLLIVSSTYIILIMPSWIDPNHGTHLEFVGRCRPWSRGLCQLYVD</sequence>
<dbReference type="AlphaFoldDB" id="A0AA89BQ29"/>
<dbReference type="InterPro" id="IPR017452">
    <property type="entry name" value="GPCR_Rhodpsn_7TM"/>
</dbReference>
<evidence type="ECO:0000313" key="11">
    <source>
        <dbReference type="EMBL" id="KAK3089801.1"/>
    </source>
</evidence>
<feature type="domain" description="G-protein coupled receptors family 1 profile" evidence="10">
    <location>
        <begin position="369"/>
        <end position="585"/>
    </location>
</feature>
<dbReference type="Gene3D" id="3.30.479.30">
    <property type="entry name" value="Band 7 domain"/>
    <property type="match status" value="1"/>
</dbReference>
<evidence type="ECO:0000259" key="10">
    <source>
        <dbReference type="PROSITE" id="PS50262"/>
    </source>
</evidence>
<comment type="similarity">
    <text evidence="2">Belongs to the band 7/mec-2 family.</text>
</comment>
<comment type="subcellular location">
    <subcellularLocation>
        <location evidence="1">Endoplasmic reticulum membrane</location>
        <topology evidence="1">Single-pass type II membrane protein</topology>
    </subcellularLocation>
</comment>
<dbReference type="PROSITE" id="PS00237">
    <property type="entry name" value="G_PROTEIN_RECEP_F1_1"/>
    <property type="match status" value="1"/>
</dbReference>
<dbReference type="PANTHER" id="PTHR15351">
    <property type="entry name" value="ERLIN (ER LIPID RAFT ASSOCIATED PROTEIN) HOMOLOG"/>
    <property type="match status" value="1"/>
</dbReference>
<dbReference type="Pfam" id="PF01145">
    <property type="entry name" value="Band_7"/>
    <property type="match status" value="1"/>
</dbReference>
<dbReference type="SUPFAM" id="SSF117892">
    <property type="entry name" value="Band 7/SPFH domain"/>
    <property type="match status" value="1"/>
</dbReference>
<evidence type="ECO:0000256" key="3">
    <source>
        <dbReference type="ARBA" id="ARBA00022692"/>
    </source>
</evidence>
<accession>A0AA89BQ29</accession>
<dbReference type="Proteomes" id="UP001186944">
    <property type="component" value="Unassembled WGS sequence"/>
</dbReference>
<evidence type="ECO:0000256" key="2">
    <source>
        <dbReference type="ARBA" id="ARBA00008164"/>
    </source>
</evidence>
<protein>
    <recommendedName>
        <fullName evidence="10">G-protein coupled receptors family 1 profile domain-containing protein</fullName>
    </recommendedName>
</protein>
<keyword evidence="5" id="KW-0735">Signal-anchor</keyword>
<feature type="transmembrane region" description="Helical" evidence="9">
    <location>
        <begin position="519"/>
        <end position="543"/>
    </location>
</feature>
<dbReference type="CDD" id="cd03406">
    <property type="entry name" value="SPFH_like_u3"/>
    <property type="match status" value="1"/>
</dbReference>
<dbReference type="CDD" id="cd14978">
    <property type="entry name" value="7tmA_FMRFamide_R-like"/>
    <property type="match status" value="1"/>
</dbReference>
<feature type="transmembrane region" description="Helical" evidence="9">
    <location>
        <begin position="473"/>
        <end position="493"/>
    </location>
</feature>
<dbReference type="SMART" id="SM00244">
    <property type="entry name" value="PHB"/>
    <property type="match status" value="1"/>
</dbReference>
<feature type="transmembrane region" description="Helical" evidence="9">
    <location>
        <begin position="431"/>
        <end position="453"/>
    </location>
</feature>
<evidence type="ECO:0000256" key="1">
    <source>
        <dbReference type="ARBA" id="ARBA00004648"/>
    </source>
</evidence>
<evidence type="ECO:0000256" key="4">
    <source>
        <dbReference type="ARBA" id="ARBA00022824"/>
    </source>
</evidence>
<dbReference type="GO" id="GO:0032933">
    <property type="term" value="P:SREBP signaling pathway"/>
    <property type="evidence" value="ECO:0007669"/>
    <property type="project" value="TreeGrafter"/>
</dbReference>
<dbReference type="PROSITE" id="PS50262">
    <property type="entry name" value="G_PROTEIN_RECEP_F1_2"/>
    <property type="match status" value="1"/>
</dbReference>
<dbReference type="InterPro" id="IPR036013">
    <property type="entry name" value="Band_7/SPFH_dom_sf"/>
</dbReference>
<dbReference type="GO" id="GO:0032991">
    <property type="term" value="C:protein-containing complex"/>
    <property type="evidence" value="ECO:0007669"/>
    <property type="project" value="UniProtKB-ARBA"/>
</dbReference>
<organism evidence="11 12">
    <name type="scientific">Pinctada imbricata</name>
    <name type="common">Atlantic pearl-oyster</name>
    <name type="synonym">Pinctada martensii</name>
    <dbReference type="NCBI Taxonomy" id="66713"/>
    <lineage>
        <taxon>Eukaryota</taxon>
        <taxon>Metazoa</taxon>
        <taxon>Spiralia</taxon>
        <taxon>Lophotrochozoa</taxon>
        <taxon>Mollusca</taxon>
        <taxon>Bivalvia</taxon>
        <taxon>Autobranchia</taxon>
        <taxon>Pteriomorphia</taxon>
        <taxon>Pterioida</taxon>
        <taxon>Pterioidea</taxon>
        <taxon>Pteriidae</taxon>
        <taxon>Pinctada</taxon>
    </lineage>
</organism>
<dbReference type="Pfam" id="PF00001">
    <property type="entry name" value="7tm_1"/>
    <property type="match status" value="1"/>
</dbReference>
<dbReference type="Gene3D" id="1.20.1070.10">
    <property type="entry name" value="Rhodopsin 7-helix transmembrane proteins"/>
    <property type="match status" value="1"/>
</dbReference>
<evidence type="ECO:0000256" key="7">
    <source>
        <dbReference type="ARBA" id="ARBA00023136"/>
    </source>
</evidence>
<reference evidence="11" key="1">
    <citation type="submission" date="2019-08" db="EMBL/GenBank/DDBJ databases">
        <title>The improved chromosome-level genome for the pearl oyster Pinctada fucata martensii using PacBio sequencing and Hi-C.</title>
        <authorList>
            <person name="Zheng Z."/>
        </authorList>
    </citation>
    <scope>NUCLEOTIDE SEQUENCE</scope>
    <source>
        <strain evidence="11">ZZ-2019</strain>
        <tissue evidence="11">Adductor muscle</tissue>
    </source>
</reference>
<evidence type="ECO:0000256" key="6">
    <source>
        <dbReference type="ARBA" id="ARBA00022989"/>
    </source>
</evidence>
<dbReference type="GO" id="GO:0031625">
    <property type="term" value="F:ubiquitin protein ligase binding"/>
    <property type="evidence" value="ECO:0007669"/>
    <property type="project" value="InterPro"/>
</dbReference>